<comment type="caution">
    <text evidence="5">The sequence shown here is derived from an EMBL/GenBank/DDBJ whole genome shotgun (WGS) entry which is preliminary data.</text>
</comment>
<dbReference type="GO" id="GO:0031930">
    <property type="term" value="P:mitochondria-nucleus signaling pathway"/>
    <property type="evidence" value="ECO:0007669"/>
    <property type="project" value="TreeGrafter"/>
</dbReference>
<evidence type="ECO:0000313" key="5">
    <source>
        <dbReference type="EMBL" id="OWM81953.1"/>
    </source>
</evidence>
<evidence type="ECO:0000256" key="1">
    <source>
        <dbReference type="ARBA" id="ARBA00007626"/>
    </source>
</evidence>
<dbReference type="Proteomes" id="UP000197138">
    <property type="component" value="Unassembled WGS sequence"/>
</dbReference>
<dbReference type="GO" id="GO:0009507">
    <property type="term" value="C:chloroplast"/>
    <property type="evidence" value="ECO:0007669"/>
    <property type="project" value="TreeGrafter"/>
</dbReference>
<dbReference type="EMBL" id="MTKT01002122">
    <property type="protein sequence ID" value="OWM81953.1"/>
    <property type="molecule type" value="Genomic_DNA"/>
</dbReference>
<gene>
    <name evidence="5" type="ORF">CDL15_Pgr027151</name>
</gene>
<reference evidence="6" key="1">
    <citation type="journal article" date="2017" name="Plant J.">
        <title>The pomegranate (Punica granatum L.) genome and the genomics of punicalagin biosynthesis.</title>
        <authorList>
            <person name="Qin G."/>
            <person name="Xu C."/>
            <person name="Ming R."/>
            <person name="Tang H."/>
            <person name="Guyot R."/>
            <person name="Kramer E.M."/>
            <person name="Hu Y."/>
            <person name="Yi X."/>
            <person name="Qi Y."/>
            <person name="Xu X."/>
            <person name="Gao Z."/>
            <person name="Pan H."/>
            <person name="Jian J."/>
            <person name="Tian Y."/>
            <person name="Yue Z."/>
            <person name="Xu Y."/>
        </authorList>
    </citation>
    <scope>NUCLEOTIDE SEQUENCE [LARGE SCALE GENOMIC DNA]</scope>
    <source>
        <strain evidence="6">cv. Dabenzi</strain>
    </source>
</reference>
<dbReference type="Pfam" id="PF12854">
    <property type="entry name" value="PPR_1"/>
    <property type="match status" value="1"/>
</dbReference>
<feature type="repeat" description="PPR" evidence="3">
    <location>
        <begin position="372"/>
        <end position="406"/>
    </location>
</feature>
<dbReference type="GO" id="GO:0010019">
    <property type="term" value="P:chloroplast-nucleus signaling pathway"/>
    <property type="evidence" value="ECO:0007669"/>
    <property type="project" value="TreeGrafter"/>
</dbReference>
<sequence>MAAACLLPQHHSRPFLPLLEKQFLRRYLSSQEPSSGLQDEVPRLRSRSSSSTPKTKRARDIAAIINRKSWSRELESSISSLFPSPLSRTTVLQALQLIKSPSKALSFFHWVGSKSGFTHDEQSYFAMLEILGRNRNLNVARNFLFSIAQSSNGDGVYGVRVQDKFFNSLIWSYGRAGLFQESVKLFEDMKSKGVSPSAVTFNCLFSILLKRGRTNKVKSLYDEMLSTYGVSPDAYTFNILIRGFCMNRMVDEGFHFFKEMSRFDVEPDVITYNTLVDGLCREGKVVTASNVVKGMCKKGKDLNPNVVTYTTLVRGFCAKGEIDEALKVVLEMVNRGVKPNIITYNTLVKGLCEAQKFDRIKEVLDGSNFVPDTCTFNTLMHAHCNAGNLGEALQVFEKMQELRVQPDSATYSIMIRSLTQGGEFERAEKYFDELLEKEILSSDKGCRPLAAAYNPMFEYLCRSGKTEKAEKLFRQLMKRGVQDPPSYRTLIMGHCKEGSFVAGFELLVLMLRRDYLPDFEIYLTLIEGLLQNGNPILAYKTLEKMLKSSHHPKTSVFHSVLAELLKKKRVDESASLVMLMLEKQIRQNVHLATDTVRLLLSRGLRDKAFEVIKMLYNNGFVVEVEAIIGFLCESRRLMEAHALSLFALEKQERVGTDLFDSIIRGLCENKRVSEAFSLFYELVERGQTRKLSCLDKLTSTLVAEGRNVEAEFVSKRMPPCAIA</sequence>
<dbReference type="Pfam" id="PF13041">
    <property type="entry name" value="PPR_2"/>
    <property type="match status" value="3"/>
</dbReference>
<dbReference type="SUPFAM" id="SSF81901">
    <property type="entry name" value="HCP-like"/>
    <property type="match status" value="1"/>
</dbReference>
<feature type="repeat" description="PPR" evidence="3">
    <location>
        <begin position="655"/>
        <end position="689"/>
    </location>
</feature>
<comment type="similarity">
    <text evidence="1">Belongs to the PPR family. P subfamily.</text>
</comment>
<evidence type="ECO:0000313" key="6">
    <source>
        <dbReference type="Proteomes" id="UP000197138"/>
    </source>
</evidence>
<dbReference type="PANTHER" id="PTHR47936">
    <property type="entry name" value="PPR_LONG DOMAIN-CONTAINING PROTEIN"/>
    <property type="match status" value="1"/>
</dbReference>
<evidence type="ECO:0008006" key="7">
    <source>
        <dbReference type="Google" id="ProtNLM"/>
    </source>
</evidence>
<keyword evidence="2" id="KW-0677">Repeat</keyword>
<evidence type="ECO:0000256" key="2">
    <source>
        <dbReference type="ARBA" id="ARBA00022737"/>
    </source>
</evidence>
<feature type="repeat" description="PPR" evidence="3">
    <location>
        <begin position="268"/>
        <end position="302"/>
    </location>
</feature>
<evidence type="ECO:0000256" key="4">
    <source>
        <dbReference type="SAM" id="MobiDB-lite"/>
    </source>
</evidence>
<dbReference type="AlphaFoldDB" id="A0A218XAI2"/>
<dbReference type="Gene3D" id="1.25.40.10">
    <property type="entry name" value="Tetratricopeptide repeat domain"/>
    <property type="match status" value="4"/>
</dbReference>
<dbReference type="PANTHER" id="PTHR47936:SF1">
    <property type="entry name" value="PENTATRICOPEPTIDE REPEAT-CONTAINING PROTEIN GUN1, CHLOROPLASTIC"/>
    <property type="match status" value="1"/>
</dbReference>
<dbReference type="NCBIfam" id="TIGR00756">
    <property type="entry name" value="PPR"/>
    <property type="match status" value="10"/>
</dbReference>
<feature type="repeat" description="PPR" evidence="3">
    <location>
        <begin position="162"/>
        <end position="196"/>
    </location>
</feature>
<evidence type="ECO:0000256" key="3">
    <source>
        <dbReference type="PROSITE-ProRule" id="PRU00708"/>
    </source>
</evidence>
<accession>A0A218XAI2</accession>
<dbReference type="Pfam" id="PF01535">
    <property type="entry name" value="PPR"/>
    <property type="match status" value="5"/>
</dbReference>
<proteinExistence type="inferred from homology"/>
<feature type="repeat" description="PPR" evidence="3">
    <location>
        <begin position="518"/>
        <end position="552"/>
    </location>
</feature>
<feature type="repeat" description="PPR" evidence="3">
    <location>
        <begin position="407"/>
        <end position="441"/>
    </location>
</feature>
<dbReference type="PROSITE" id="PS51375">
    <property type="entry name" value="PPR"/>
    <property type="match status" value="10"/>
</dbReference>
<name>A0A218XAI2_PUNGR</name>
<feature type="repeat" description="PPR" evidence="3">
    <location>
        <begin position="197"/>
        <end position="232"/>
    </location>
</feature>
<feature type="region of interest" description="Disordered" evidence="4">
    <location>
        <begin position="33"/>
        <end position="58"/>
    </location>
</feature>
<organism evidence="5 6">
    <name type="scientific">Punica granatum</name>
    <name type="common">Pomegranate</name>
    <dbReference type="NCBI Taxonomy" id="22663"/>
    <lineage>
        <taxon>Eukaryota</taxon>
        <taxon>Viridiplantae</taxon>
        <taxon>Streptophyta</taxon>
        <taxon>Embryophyta</taxon>
        <taxon>Tracheophyta</taxon>
        <taxon>Spermatophyta</taxon>
        <taxon>Magnoliopsida</taxon>
        <taxon>eudicotyledons</taxon>
        <taxon>Gunneridae</taxon>
        <taxon>Pentapetalae</taxon>
        <taxon>rosids</taxon>
        <taxon>malvids</taxon>
        <taxon>Myrtales</taxon>
        <taxon>Lythraceae</taxon>
        <taxon>Punica</taxon>
    </lineage>
</organism>
<protein>
    <recommendedName>
        <fullName evidence="7">Pentatricopeptide repeat-containing protein At1g02060, chloroplastic</fullName>
    </recommendedName>
</protein>
<feature type="repeat" description="PPR" evidence="3">
    <location>
        <begin position="449"/>
        <end position="483"/>
    </location>
</feature>
<dbReference type="InterPro" id="IPR011990">
    <property type="entry name" value="TPR-like_helical_dom_sf"/>
</dbReference>
<dbReference type="InterPro" id="IPR002885">
    <property type="entry name" value="PPR_rpt"/>
</dbReference>
<feature type="repeat" description="PPR" evidence="3">
    <location>
        <begin position="305"/>
        <end position="339"/>
    </location>
</feature>
<feature type="repeat" description="PPR" evidence="3">
    <location>
        <begin position="233"/>
        <end position="267"/>
    </location>
</feature>